<comment type="similarity">
    <text evidence="2">Belongs to the SRP receptor beta subunit family.</text>
</comment>
<sequence>MSMHAWSEALGAGAGAERAALLGLAAAVTLAALALGARALRRPVAAAPVEARARSPPKVVLLGAERAGKTNVFLRLAMGIAPDTATTQRVATASVARSDAAPALRLVDVPGHARLRAAALDELDDADALVFCLDASVASRGGSESATAAAALSTMKRTDLQDALLDSVDYLHDTLRTLAERRLAASNTRPPALLVLFTRADLSPVFADRRNLSDEKRRAQLLARCRRGLASALATRRASRGLQSGAAGRVTVEGIAEVADTRRSLVGRAADALAPVLRAVPFLRWAAPEDARVAAELHPTRFGHNVRAGAGHQQESSVDYVVSTSRTDELLAQLHPRVVADGCAHWGLVSLDRSATWQPGGGEDHLGDLYAWLQTLAP</sequence>
<comment type="subcellular location">
    <subcellularLocation>
        <location evidence="1">Endoplasmic reticulum membrane</location>
        <topology evidence="1">Single-pass membrane protein</topology>
    </subcellularLocation>
</comment>
<evidence type="ECO:0000313" key="11">
    <source>
        <dbReference type="EMBL" id="WFD03709.1"/>
    </source>
</evidence>
<reference evidence="11" key="1">
    <citation type="submission" date="2023-03" db="EMBL/GenBank/DDBJ databases">
        <title>Mating type loci evolution in Malassezia.</title>
        <authorList>
            <person name="Coelho M.A."/>
        </authorList>
    </citation>
    <scope>NUCLEOTIDE SEQUENCE</scope>
    <source>
        <strain evidence="11">CBS 7876</strain>
    </source>
</reference>
<evidence type="ECO:0000256" key="4">
    <source>
        <dbReference type="ARBA" id="ARBA00022692"/>
    </source>
</evidence>
<keyword evidence="10" id="KW-0675">Receptor</keyword>
<organism evidence="11 12">
    <name type="scientific">Malassezia obtusa</name>
    <dbReference type="NCBI Taxonomy" id="76774"/>
    <lineage>
        <taxon>Eukaryota</taxon>
        <taxon>Fungi</taxon>
        <taxon>Dikarya</taxon>
        <taxon>Basidiomycota</taxon>
        <taxon>Ustilaginomycotina</taxon>
        <taxon>Malasseziomycetes</taxon>
        <taxon>Malasseziales</taxon>
        <taxon>Malasseziaceae</taxon>
        <taxon>Malassezia</taxon>
    </lineage>
</organism>
<evidence type="ECO:0000256" key="9">
    <source>
        <dbReference type="ARBA" id="ARBA00023136"/>
    </source>
</evidence>
<keyword evidence="7" id="KW-1133">Transmembrane helix</keyword>
<evidence type="ECO:0000256" key="3">
    <source>
        <dbReference type="ARBA" id="ARBA00020256"/>
    </source>
</evidence>
<dbReference type="Proteomes" id="UP001214603">
    <property type="component" value="Chromosome 5"/>
</dbReference>
<keyword evidence="8" id="KW-0342">GTP-binding</keyword>
<keyword evidence="9" id="KW-0472">Membrane</keyword>
<dbReference type="GO" id="GO:0005525">
    <property type="term" value="F:GTP binding"/>
    <property type="evidence" value="ECO:0007669"/>
    <property type="project" value="UniProtKB-KW"/>
</dbReference>
<evidence type="ECO:0000256" key="2">
    <source>
        <dbReference type="ARBA" id="ARBA00005619"/>
    </source>
</evidence>
<dbReference type="InterPro" id="IPR019009">
    <property type="entry name" value="SRP_receptor_beta_su"/>
</dbReference>
<keyword evidence="4" id="KW-0812">Transmembrane</keyword>
<keyword evidence="6" id="KW-0256">Endoplasmic reticulum</keyword>
<evidence type="ECO:0000256" key="1">
    <source>
        <dbReference type="ARBA" id="ARBA00004389"/>
    </source>
</evidence>
<name>A0AAF0ITZ2_9BASI</name>
<dbReference type="AlphaFoldDB" id="A0AAF0ITZ2"/>
<accession>A0AAF0ITZ2</accession>
<dbReference type="GO" id="GO:0005789">
    <property type="term" value="C:endoplasmic reticulum membrane"/>
    <property type="evidence" value="ECO:0007669"/>
    <property type="project" value="UniProtKB-SubCell"/>
</dbReference>
<evidence type="ECO:0000256" key="8">
    <source>
        <dbReference type="ARBA" id="ARBA00023134"/>
    </source>
</evidence>
<keyword evidence="12" id="KW-1185">Reference proteome</keyword>
<protein>
    <recommendedName>
        <fullName evidence="3">Signal recognition particle receptor subunit beta</fullName>
    </recommendedName>
</protein>
<dbReference type="Pfam" id="PF09439">
    <property type="entry name" value="SRPRB"/>
    <property type="match status" value="1"/>
</dbReference>
<evidence type="ECO:0000256" key="5">
    <source>
        <dbReference type="ARBA" id="ARBA00022741"/>
    </source>
</evidence>
<gene>
    <name evidence="11" type="ORF">MOBT1_002403</name>
</gene>
<evidence type="ECO:0000256" key="6">
    <source>
        <dbReference type="ARBA" id="ARBA00022824"/>
    </source>
</evidence>
<dbReference type="Gene3D" id="3.40.50.300">
    <property type="entry name" value="P-loop containing nucleotide triphosphate hydrolases"/>
    <property type="match status" value="1"/>
</dbReference>
<evidence type="ECO:0000256" key="7">
    <source>
        <dbReference type="ARBA" id="ARBA00022989"/>
    </source>
</evidence>
<evidence type="ECO:0000256" key="10">
    <source>
        <dbReference type="ARBA" id="ARBA00023170"/>
    </source>
</evidence>
<dbReference type="EMBL" id="CP119938">
    <property type="protein sequence ID" value="WFD03709.1"/>
    <property type="molecule type" value="Genomic_DNA"/>
</dbReference>
<proteinExistence type="inferred from homology"/>
<dbReference type="SUPFAM" id="SSF52540">
    <property type="entry name" value="P-loop containing nucleoside triphosphate hydrolases"/>
    <property type="match status" value="1"/>
</dbReference>
<dbReference type="InterPro" id="IPR027417">
    <property type="entry name" value="P-loop_NTPase"/>
</dbReference>
<keyword evidence="5" id="KW-0547">Nucleotide-binding</keyword>
<evidence type="ECO:0000313" key="12">
    <source>
        <dbReference type="Proteomes" id="UP001214603"/>
    </source>
</evidence>